<dbReference type="PANTHER" id="PTHR10366:SF564">
    <property type="entry name" value="STEROL-4-ALPHA-CARBOXYLATE 3-DEHYDROGENASE, DECARBOXYLATING"/>
    <property type="match status" value="1"/>
</dbReference>
<dbReference type="CDD" id="cd05227">
    <property type="entry name" value="AR_SDR_e"/>
    <property type="match status" value="1"/>
</dbReference>
<keyword evidence="5" id="KW-1185">Reference proteome</keyword>
<dbReference type="SUPFAM" id="SSF51735">
    <property type="entry name" value="NAD(P)-binding Rossmann-fold domains"/>
    <property type="match status" value="1"/>
</dbReference>
<organism evidence="4 5">
    <name type="scientific">Sphagnurus paluster</name>
    <dbReference type="NCBI Taxonomy" id="117069"/>
    <lineage>
        <taxon>Eukaryota</taxon>
        <taxon>Fungi</taxon>
        <taxon>Dikarya</taxon>
        <taxon>Basidiomycota</taxon>
        <taxon>Agaricomycotina</taxon>
        <taxon>Agaricomycetes</taxon>
        <taxon>Agaricomycetidae</taxon>
        <taxon>Agaricales</taxon>
        <taxon>Tricholomatineae</taxon>
        <taxon>Lyophyllaceae</taxon>
        <taxon>Sphagnurus</taxon>
    </lineage>
</organism>
<sequence>MPTISVGDKVLVSGANGFIAIWVVRKLLEKGYRVRGTVRSADKVKFLEESFKSYGGKFEVFIVKDITKEGAFDEAVNGVDVIAHIASPVHTNVISPNELIKPAVNGTIGILKSAVKNGNSVKRIVVTSSCGAVLEVGVDKVFSEVDWNEPSIREVEEQGDNAPPASKYRASKTLAEKAAWEFYEKNKAEIKWDLAVLHPPYVFGPVIHDVKDPASLNITMRMWYDAVLMDGKSKDFLTTQGSAYIDVRDAAESHILAMEKQAAGGERIIISTGPFVWQDWIDTARALVPSTIPSHTTLPLGYPGAPSKLAFKYDASKATRILGLKYRSKGELTRDTLADFEEHSDIISLLQVSVPIAYFHPMANLDDLPAEIRTTIVGLAMKTYVTDGEYATERQKFRFACNLSLVSRAMNETAGPFIFRKYRLDIRQNEYDWRKTIYPPRSERMRWDEDLIAQRLAHLRSKAEHVRVIVLKDYGPERDKKEAENDPPPFPPQLMPSLMAALHTLRYVTGVSLITGSFDSGQAVFLPHELWHWIHTVHPVEFAIQGDFKITPEILTPTLESVTALKAAQNATRVTLHSMWGALCLIKPVNPRLGSIDISLEISSYNLRAPLFDFSAVPQAQVNVELFFSRSGESQLQISVSVPTPSAQVF</sequence>
<dbReference type="GO" id="GO:0016616">
    <property type="term" value="F:oxidoreductase activity, acting on the CH-OH group of donors, NAD or NADP as acceptor"/>
    <property type="evidence" value="ECO:0007669"/>
    <property type="project" value="TreeGrafter"/>
</dbReference>
<dbReference type="InterPro" id="IPR050425">
    <property type="entry name" value="NAD(P)_dehydrat-like"/>
</dbReference>
<evidence type="ECO:0000313" key="5">
    <source>
        <dbReference type="Proteomes" id="UP000717328"/>
    </source>
</evidence>
<dbReference type="InterPro" id="IPR036291">
    <property type="entry name" value="NAD(P)-bd_dom_sf"/>
</dbReference>
<keyword evidence="1" id="KW-0560">Oxidoreductase</keyword>
<name>A0A9P7FN90_9AGAR</name>
<feature type="non-terminal residue" evidence="4">
    <location>
        <position position="650"/>
    </location>
</feature>
<dbReference type="PANTHER" id="PTHR10366">
    <property type="entry name" value="NAD DEPENDENT EPIMERASE/DEHYDRATASE"/>
    <property type="match status" value="1"/>
</dbReference>
<dbReference type="EMBL" id="JABCKI010006157">
    <property type="protein sequence ID" value="KAG5635177.1"/>
    <property type="molecule type" value="Genomic_DNA"/>
</dbReference>
<dbReference type="Pfam" id="PF01370">
    <property type="entry name" value="Epimerase"/>
    <property type="match status" value="1"/>
</dbReference>
<dbReference type="InterPro" id="IPR001509">
    <property type="entry name" value="Epimerase_deHydtase"/>
</dbReference>
<protein>
    <recommendedName>
        <fullName evidence="3">NAD-dependent epimerase/dehydratase domain-containing protein</fullName>
    </recommendedName>
</protein>
<gene>
    <name evidence="4" type="ORF">H0H81_012139</name>
</gene>
<dbReference type="AlphaFoldDB" id="A0A9P7FN90"/>
<evidence type="ECO:0000313" key="4">
    <source>
        <dbReference type="EMBL" id="KAG5635177.1"/>
    </source>
</evidence>
<comment type="caution">
    <text evidence="4">The sequence shown here is derived from an EMBL/GenBank/DDBJ whole genome shotgun (WGS) entry which is preliminary data.</text>
</comment>
<reference evidence="4" key="2">
    <citation type="submission" date="2021-10" db="EMBL/GenBank/DDBJ databases">
        <title>Phylogenomics reveals ancestral predisposition of the termite-cultivated fungus Termitomyces towards a domesticated lifestyle.</title>
        <authorList>
            <person name="Auxier B."/>
            <person name="Grum-Grzhimaylo A."/>
            <person name="Cardenas M.E."/>
            <person name="Lodge J.D."/>
            <person name="Laessoe T."/>
            <person name="Pedersen O."/>
            <person name="Smith M.E."/>
            <person name="Kuyper T.W."/>
            <person name="Franco-Molano E.A."/>
            <person name="Baroni T.J."/>
            <person name="Aanen D.K."/>
        </authorList>
    </citation>
    <scope>NUCLEOTIDE SEQUENCE</scope>
    <source>
        <strain evidence="4">D49</strain>
    </source>
</reference>
<accession>A0A9P7FN90</accession>
<feature type="domain" description="NAD-dependent epimerase/dehydratase" evidence="3">
    <location>
        <begin position="10"/>
        <end position="266"/>
    </location>
</feature>
<evidence type="ECO:0000256" key="1">
    <source>
        <dbReference type="ARBA" id="ARBA00023002"/>
    </source>
</evidence>
<reference evidence="4" key="1">
    <citation type="submission" date="2021-02" db="EMBL/GenBank/DDBJ databases">
        <authorList>
            <person name="Nieuwenhuis M."/>
            <person name="Van De Peppel L.J.J."/>
        </authorList>
    </citation>
    <scope>NUCLEOTIDE SEQUENCE</scope>
    <source>
        <strain evidence="4">D49</strain>
    </source>
</reference>
<dbReference type="Gene3D" id="3.40.50.720">
    <property type="entry name" value="NAD(P)-binding Rossmann-like Domain"/>
    <property type="match status" value="1"/>
</dbReference>
<dbReference type="Proteomes" id="UP000717328">
    <property type="component" value="Unassembled WGS sequence"/>
</dbReference>
<proteinExistence type="inferred from homology"/>
<comment type="similarity">
    <text evidence="2">Belongs to the NAD(P)-dependent epimerase/dehydratase family. Dihydroflavonol-4-reductase subfamily.</text>
</comment>
<dbReference type="OrthoDB" id="2735536at2759"/>
<evidence type="ECO:0000256" key="2">
    <source>
        <dbReference type="ARBA" id="ARBA00023445"/>
    </source>
</evidence>
<evidence type="ECO:0000259" key="3">
    <source>
        <dbReference type="Pfam" id="PF01370"/>
    </source>
</evidence>